<comment type="caution">
    <text evidence="1">The sequence shown here is derived from an EMBL/GenBank/DDBJ whole genome shotgun (WGS) entry which is preliminary data.</text>
</comment>
<organism evidence="1 2">
    <name type="scientific">Phytophthora boehmeriae</name>
    <dbReference type="NCBI Taxonomy" id="109152"/>
    <lineage>
        <taxon>Eukaryota</taxon>
        <taxon>Sar</taxon>
        <taxon>Stramenopiles</taxon>
        <taxon>Oomycota</taxon>
        <taxon>Peronosporomycetes</taxon>
        <taxon>Peronosporales</taxon>
        <taxon>Peronosporaceae</taxon>
        <taxon>Phytophthora</taxon>
    </lineage>
</organism>
<proteinExistence type="predicted"/>
<dbReference type="PANTHER" id="PTHR15907">
    <property type="entry name" value="DUF614 FAMILY PROTEIN-RELATED"/>
    <property type="match status" value="1"/>
</dbReference>
<evidence type="ECO:0000313" key="2">
    <source>
        <dbReference type="Proteomes" id="UP000693981"/>
    </source>
</evidence>
<dbReference type="AlphaFoldDB" id="A0A8T1V501"/>
<dbReference type="Proteomes" id="UP000693981">
    <property type="component" value="Unassembled WGS sequence"/>
</dbReference>
<gene>
    <name evidence="1" type="ORF">PHYBOEH_003369</name>
</gene>
<evidence type="ECO:0008006" key="3">
    <source>
        <dbReference type="Google" id="ProtNLM"/>
    </source>
</evidence>
<protein>
    <recommendedName>
        <fullName evidence="3">PLAC8 family protein</fullName>
    </recommendedName>
</protein>
<evidence type="ECO:0000313" key="1">
    <source>
        <dbReference type="EMBL" id="KAG7375179.1"/>
    </source>
</evidence>
<dbReference type="EMBL" id="JAGDFL010001948">
    <property type="protein sequence ID" value="KAG7375179.1"/>
    <property type="molecule type" value="Genomic_DNA"/>
</dbReference>
<dbReference type="OrthoDB" id="1045822at2759"/>
<sequence>MQLPTPGTPVEKQCSFVYPNKLERGERVDHNGITVGHWSTGLFNCFDSCIPNGFMAFLCPVISVAQISVRLGLARYAFLTCMHVALYLLGIVAAVSASPALLCLCVAAEVLTTMGVIHLRFQIRRLFSIPGNFAKDAAVVIACRPCTIAQMATHVEAYQPGQCMFRARSTLPG</sequence>
<feature type="non-terminal residue" evidence="1">
    <location>
        <position position="1"/>
    </location>
</feature>
<reference evidence="1" key="1">
    <citation type="submission" date="2021-02" db="EMBL/GenBank/DDBJ databases">
        <authorList>
            <person name="Palmer J.M."/>
        </authorList>
    </citation>
    <scope>NUCLEOTIDE SEQUENCE</scope>
    <source>
        <strain evidence="1">SCRP23</strain>
    </source>
</reference>
<keyword evidence="2" id="KW-1185">Reference proteome</keyword>
<dbReference type="InterPro" id="IPR006461">
    <property type="entry name" value="PLAC_motif_containing"/>
</dbReference>
<dbReference type="NCBIfam" id="TIGR01571">
    <property type="entry name" value="A_thal_Cys_rich"/>
    <property type="match status" value="1"/>
</dbReference>
<accession>A0A8T1V501</accession>
<dbReference type="Pfam" id="PF04749">
    <property type="entry name" value="PLAC8"/>
    <property type="match status" value="1"/>
</dbReference>
<name>A0A8T1V501_9STRA</name>